<evidence type="ECO:0000313" key="1">
    <source>
        <dbReference type="EMBL" id="CCA55751.1"/>
    </source>
</evidence>
<dbReference type="KEGG" id="sve:SVEN_2465"/>
<dbReference type="eggNOG" id="ENOG50333HP">
    <property type="taxonomic scope" value="Bacteria"/>
</dbReference>
<dbReference type="HOGENOM" id="CLU_2221840_0_0_11"/>
<evidence type="ECO:0000313" key="2">
    <source>
        <dbReference type="Proteomes" id="UP000006854"/>
    </source>
</evidence>
<reference evidence="1 2" key="1">
    <citation type="journal article" date="2011" name="BMC Genomics">
        <title>Genome-wide analysis of the role of GlnR in Streptomyces venezuelae provides new insights into global nitrogen regulation in actinomycetes.</title>
        <authorList>
            <person name="Pullan S.T."/>
            <person name="Bibb M.J."/>
            <person name="Merrick M."/>
        </authorList>
    </citation>
    <scope>NUCLEOTIDE SEQUENCE [LARGE SCALE GENOMIC DNA]</scope>
    <source>
        <strain evidence="2">ATCC 10712 / CBS 650.69 / DSM 40230 / JCM 4526 / NBRC 13096 / PD 04745</strain>
    </source>
</reference>
<dbReference type="Proteomes" id="UP000006854">
    <property type="component" value="Chromosome"/>
</dbReference>
<name>F2R3A9_STRVP</name>
<organism evidence="1 2">
    <name type="scientific">Streptomyces venezuelae (strain ATCC 10712 / CBS 650.69 / DSM 40230 / JCM 4526 / NBRC 13096 / PD 04745)</name>
    <dbReference type="NCBI Taxonomy" id="953739"/>
    <lineage>
        <taxon>Bacteria</taxon>
        <taxon>Bacillati</taxon>
        <taxon>Actinomycetota</taxon>
        <taxon>Actinomycetes</taxon>
        <taxon>Kitasatosporales</taxon>
        <taxon>Streptomycetaceae</taxon>
        <taxon>Streptomyces</taxon>
    </lineage>
</organism>
<accession>F2R3A9</accession>
<protein>
    <submittedName>
        <fullName evidence="1">Uncharacterized protein</fullName>
    </submittedName>
</protein>
<gene>
    <name evidence="1" type="ordered locus">SVEN_2465</name>
</gene>
<sequence length="106" mass="11842">MWSLSVGAGLAVVEERVVNIAYRDRVDEEPVLIKLTRGQAFVLSDWLYEVTIESGKLVPDRAVWSAIDAISRPLETTLPEVFMPDYLGRLDQTRQRLLHAMGGGEG</sequence>
<keyword evidence="2" id="KW-1185">Reference proteome</keyword>
<dbReference type="EMBL" id="FR845719">
    <property type="protein sequence ID" value="CCA55751.1"/>
    <property type="molecule type" value="Genomic_DNA"/>
</dbReference>
<dbReference type="AlphaFoldDB" id="F2R3A9"/>
<proteinExistence type="predicted"/>